<reference evidence="1 2" key="1">
    <citation type="submission" date="2023-07" db="EMBL/GenBank/DDBJ databases">
        <title>Comparative genomics of wheat-associated soil bacteria to identify genetic determinants of phenazine resistance.</title>
        <authorList>
            <person name="Mouncey N."/>
        </authorList>
    </citation>
    <scope>NUCLEOTIDE SEQUENCE [LARGE SCALE GENOMIC DNA]</scope>
    <source>
        <strain evidence="1 2">W4I11</strain>
    </source>
</reference>
<sequence length="56" mass="6293">MEGLTLKTTNRVASPELLKQIKAQVARDYAPPETISQILRKAKGGCMRRRIRLGKV</sequence>
<dbReference type="Proteomes" id="UP001237780">
    <property type="component" value="Unassembled WGS sequence"/>
</dbReference>
<organism evidence="1 2">
    <name type="scientific">Phyllobacterium ifriqiyense</name>
    <dbReference type="NCBI Taxonomy" id="314238"/>
    <lineage>
        <taxon>Bacteria</taxon>
        <taxon>Pseudomonadati</taxon>
        <taxon>Pseudomonadota</taxon>
        <taxon>Alphaproteobacteria</taxon>
        <taxon>Hyphomicrobiales</taxon>
        <taxon>Phyllobacteriaceae</taxon>
        <taxon>Phyllobacterium</taxon>
    </lineage>
</organism>
<accession>A0ABU0S6V7</accession>
<proteinExistence type="predicted"/>
<evidence type="ECO:0000313" key="1">
    <source>
        <dbReference type="EMBL" id="MDQ0996499.1"/>
    </source>
</evidence>
<dbReference type="EMBL" id="JAUSZT010000003">
    <property type="protein sequence ID" value="MDQ0996499.1"/>
    <property type="molecule type" value="Genomic_DNA"/>
</dbReference>
<name>A0ABU0S6V7_9HYPH</name>
<evidence type="ECO:0000313" key="2">
    <source>
        <dbReference type="Proteomes" id="UP001237780"/>
    </source>
</evidence>
<gene>
    <name evidence="1" type="ORF">QFZ34_001681</name>
</gene>
<protein>
    <submittedName>
        <fullName evidence="1">Uncharacterized protein</fullName>
    </submittedName>
</protein>
<keyword evidence="2" id="KW-1185">Reference proteome</keyword>
<comment type="caution">
    <text evidence="1">The sequence shown here is derived from an EMBL/GenBank/DDBJ whole genome shotgun (WGS) entry which is preliminary data.</text>
</comment>